<comment type="caution">
    <text evidence="1">The sequence shown here is derived from an EMBL/GenBank/DDBJ whole genome shotgun (WGS) entry which is preliminary data.</text>
</comment>
<dbReference type="AlphaFoldDB" id="X1R067"/>
<reference evidence="1" key="1">
    <citation type="journal article" date="2014" name="Front. Microbiol.">
        <title>High frequency of phylogenetically diverse reductive dehalogenase-homologous genes in deep subseafloor sedimentary metagenomes.</title>
        <authorList>
            <person name="Kawai M."/>
            <person name="Futagami T."/>
            <person name="Toyoda A."/>
            <person name="Takaki Y."/>
            <person name="Nishi S."/>
            <person name="Hori S."/>
            <person name="Arai W."/>
            <person name="Tsubouchi T."/>
            <person name="Morono Y."/>
            <person name="Uchiyama I."/>
            <person name="Ito T."/>
            <person name="Fujiyama A."/>
            <person name="Inagaki F."/>
            <person name="Takami H."/>
        </authorList>
    </citation>
    <scope>NUCLEOTIDE SEQUENCE</scope>
    <source>
        <strain evidence="1">Expedition CK06-06</strain>
    </source>
</reference>
<dbReference type="EMBL" id="BARV01042570">
    <property type="protein sequence ID" value="GAI48944.1"/>
    <property type="molecule type" value="Genomic_DNA"/>
</dbReference>
<gene>
    <name evidence="1" type="ORF">S06H3_63957</name>
</gene>
<proteinExistence type="predicted"/>
<organism evidence="1">
    <name type="scientific">marine sediment metagenome</name>
    <dbReference type="NCBI Taxonomy" id="412755"/>
    <lineage>
        <taxon>unclassified sequences</taxon>
        <taxon>metagenomes</taxon>
        <taxon>ecological metagenomes</taxon>
    </lineage>
</organism>
<sequence>MKQSSNKQWQRKTQSLLASLMYRLAQGPVETEPFIASLQQLYSDRITANPVTANALKNPQAQVKLGLSKTKRLKR</sequence>
<name>X1R067_9ZZZZ</name>
<protein>
    <submittedName>
        <fullName evidence="1">Uncharacterized protein</fullName>
    </submittedName>
</protein>
<feature type="non-terminal residue" evidence="1">
    <location>
        <position position="75"/>
    </location>
</feature>
<evidence type="ECO:0000313" key="1">
    <source>
        <dbReference type="EMBL" id="GAI48944.1"/>
    </source>
</evidence>
<accession>X1R067</accession>